<gene>
    <name evidence="4" type="ORF">KFL_017320010</name>
</gene>
<feature type="non-terminal residue" evidence="4">
    <location>
        <position position="677"/>
    </location>
</feature>
<organism evidence="4 5">
    <name type="scientific">Klebsormidium nitens</name>
    <name type="common">Green alga</name>
    <name type="synonym">Ulothrix nitens</name>
    <dbReference type="NCBI Taxonomy" id="105231"/>
    <lineage>
        <taxon>Eukaryota</taxon>
        <taxon>Viridiplantae</taxon>
        <taxon>Streptophyta</taxon>
        <taxon>Klebsormidiophyceae</taxon>
        <taxon>Klebsormidiales</taxon>
        <taxon>Klebsormidiaceae</taxon>
        <taxon>Klebsormidium</taxon>
    </lineage>
</organism>
<keyword evidence="1" id="KW-0863">Zinc-finger</keyword>
<feature type="region of interest" description="Disordered" evidence="2">
    <location>
        <begin position="490"/>
        <end position="557"/>
    </location>
</feature>
<feature type="region of interest" description="Disordered" evidence="2">
    <location>
        <begin position="1"/>
        <end position="21"/>
    </location>
</feature>
<dbReference type="Proteomes" id="UP000054558">
    <property type="component" value="Unassembled WGS sequence"/>
</dbReference>
<dbReference type="GO" id="GO:0008270">
    <property type="term" value="F:zinc ion binding"/>
    <property type="evidence" value="ECO:0007669"/>
    <property type="project" value="UniProtKB-KW"/>
</dbReference>
<feature type="domain" description="SWIM-type" evidence="3">
    <location>
        <begin position="270"/>
        <end position="306"/>
    </location>
</feature>
<dbReference type="PANTHER" id="PTHR34305">
    <property type="entry name" value="EXPRESSED PROTEIN"/>
    <property type="match status" value="1"/>
</dbReference>
<dbReference type="InterPro" id="IPR007527">
    <property type="entry name" value="Znf_SWIM"/>
</dbReference>
<dbReference type="PROSITE" id="PS50966">
    <property type="entry name" value="ZF_SWIM"/>
    <property type="match status" value="1"/>
</dbReference>
<keyword evidence="1" id="KW-0479">Metal-binding</keyword>
<evidence type="ECO:0000313" key="5">
    <source>
        <dbReference type="Proteomes" id="UP000054558"/>
    </source>
</evidence>
<feature type="compositionally biased region" description="Basic and acidic residues" evidence="2">
    <location>
        <begin position="155"/>
        <end position="165"/>
    </location>
</feature>
<evidence type="ECO:0000313" key="4">
    <source>
        <dbReference type="EMBL" id="GAQ93629.1"/>
    </source>
</evidence>
<proteinExistence type="predicted"/>
<dbReference type="AlphaFoldDB" id="A0A1Y1IVH5"/>
<keyword evidence="5" id="KW-1185">Reference proteome</keyword>
<evidence type="ECO:0000256" key="2">
    <source>
        <dbReference type="SAM" id="MobiDB-lite"/>
    </source>
</evidence>
<dbReference type="EMBL" id="DF238681">
    <property type="protein sequence ID" value="GAQ93629.1"/>
    <property type="molecule type" value="Genomic_DNA"/>
</dbReference>
<name>A0A1Y1IVH5_KLENI</name>
<feature type="region of interest" description="Disordered" evidence="2">
    <location>
        <begin position="155"/>
        <end position="209"/>
    </location>
</feature>
<reference evidence="4 5" key="1">
    <citation type="journal article" date="2014" name="Nat. Commun.">
        <title>Klebsormidium flaccidum genome reveals primary factors for plant terrestrial adaptation.</title>
        <authorList>
            <person name="Hori K."/>
            <person name="Maruyama F."/>
            <person name="Fujisawa T."/>
            <person name="Togashi T."/>
            <person name="Yamamoto N."/>
            <person name="Seo M."/>
            <person name="Sato S."/>
            <person name="Yamada T."/>
            <person name="Mori H."/>
            <person name="Tajima N."/>
            <person name="Moriyama T."/>
            <person name="Ikeuchi M."/>
            <person name="Watanabe M."/>
            <person name="Wada H."/>
            <person name="Kobayashi K."/>
            <person name="Saito M."/>
            <person name="Masuda T."/>
            <person name="Sasaki-Sekimoto Y."/>
            <person name="Mashiguchi K."/>
            <person name="Awai K."/>
            <person name="Shimojima M."/>
            <person name="Masuda S."/>
            <person name="Iwai M."/>
            <person name="Nobusawa T."/>
            <person name="Narise T."/>
            <person name="Kondo S."/>
            <person name="Saito H."/>
            <person name="Sato R."/>
            <person name="Murakawa M."/>
            <person name="Ihara Y."/>
            <person name="Oshima-Yamada Y."/>
            <person name="Ohtaka K."/>
            <person name="Satoh M."/>
            <person name="Sonobe K."/>
            <person name="Ishii M."/>
            <person name="Ohtani R."/>
            <person name="Kanamori-Sato M."/>
            <person name="Honoki R."/>
            <person name="Miyazaki D."/>
            <person name="Mochizuki H."/>
            <person name="Umetsu J."/>
            <person name="Higashi K."/>
            <person name="Shibata D."/>
            <person name="Kamiya Y."/>
            <person name="Sato N."/>
            <person name="Nakamura Y."/>
            <person name="Tabata S."/>
            <person name="Ida S."/>
            <person name="Kurokawa K."/>
            <person name="Ohta H."/>
        </authorList>
    </citation>
    <scope>NUCLEOTIDE SEQUENCE [LARGE SCALE GENOMIC DNA]</scope>
    <source>
        <strain evidence="4 5">NIES-2285</strain>
    </source>
</reference>
<accession>A0A1Y1IVH5</accession>
<sequence>MQPTPGFSVARPNISTHSLHPATQREVDCGNIIVDPRAYGTIPANSRATKCPLCKQTLVTKDYQLTFRKSQAQKGFAISSSESVAKGQRKRQPLCLKCIKRHFGPVTQCGDNLTISVARTNRGSAGSVEIWFQRKSLGEEWRQLKELSGEEIGNLREKAEEERPGGRRKTTAAQAAVNRGRKVGETARSSAQVKGQPHTENGDASDAEDRRTIIDQAVMYLDGLRSGECAFYSVGEQESAGTVYLDSTWNHNAARPKPLGRPSKVRALLETVHRDTMGNLSCTCDRGRLYSQAPCVHKLTLQALESPRLASAILLQKGPRVVEIPCDRVGERVFGVYWNAGSPSPQRTMVHYSEGAQMGWYCEGQKSGGCSKTADCSHIQGVKRALSGPGGVDKLSKISFSEGQLELAKTSLKGGLVDSRGGDGMAHSGQYAPDADVEGYLAELVVGSHERAACEGPSCFCKQHARVFGGADVDEEPCAARCCASAQTNGKRARSEQGEGSGSVGEASARSGKRRTKSFWTAKGTEMEKSNAATGSVEEADLKTAEERGRRTESAPQVDDRNAFSIPVCNICLCPSNVCTHGASHGFATVLPMEAEGVQLEVPKLVRPTDSWQVHDPEVSLLQRPIRVSELTARDFEELSAAQSLSAPCPLAPPPCRTRWLGLWQNAHVYDLYWSQE</sequence>
<evidence type="ECO:0000256" key="1">
    <source>
        <dbReference type="PROSITE-ProRule" id="PRU00325"/>
    </source>
</evidence>
<dbReference type="PANTHER" id="PTHR34305:SF1">
    <property type="entry name" value="SWIM-TYPE DOMAIN-CONTAINING PROTEIN"/>
    <property type="match status" value="1"/>
</dbReference>
<keyword evidence="1" id="KW-0862">Zinc</keyword>
<evidence type="ECO:0000259" key="3">
    <source>
        <dbReference type="PROSITE" id="PS50966"/>
    </source>
</evidence>
<protein>
    <recommendedName>
        <fullName evidence="3">SWIM-type domain-containing protein</fullName>
    </recommendedName>
</protein>
<feature type="compositionally biased region" description="Basic and acidic residues" evidence="2">
    <location>
        <begin position="540"/>
        <end position="557"/>
    </location>
</feature>